<keyword evidence="2 9" id="KW-0245">EGF-like domain</keyword>
<evidence type="ECO:0000256" key="8">
    <source>
        <dbReference type="ARBA" id="ARBA00023180"/>
    </source>
</evidence>
<dbReference type="GO" id="GO:0005615">
    <property type="term" value="C:extracellular space"/>
    <property type="evidence" value="ECO:0007669"/>
    <property type="project" value="TreeGrafter"/>
</dbReference>
<evidence type="ECO:0000256" key="1">
    <source>
        <dbReference type="ARBA" id="ARBA00004479"/>
    </source>
</evidence>
<keyword evidence="13" id="KW-1185">Reference proteome</keyword>
<keyword evidence="7 9" id="KW-1015">Disulfide bond</keyword>
<name>A0AA47NT86_MERPO</name>
<feature type="transmembrane region" description="Helical" evidence="10">
    <location>
        <begin position="7"/>
        <end position="31"/>
    </location>
</feature>
<proteinExistence type="predicted"/>
<evidence type="ECO:0000313" key="13">
    <source>
        <dbReference type="Proteomes" id="UP001174136"/>
    </source>
</evidence>
<reference evidence="12" key="1">
    <citation type="journal article" date="2023" name="Front. Mar. Sci.">
        <title>A new Merluccius polli reference genome to investigate the effects of global change in West African waters.</title>
        <authorList>
            <person name="Mateo J.L."/>
            <person name="Blanco-Fernandez C."/>
            <person name="Garcia-Vazquez E."/>
            <person name="Machado-Schiaffino G."/>
        </authorList>
    </citation>
    <scope>NUCLEOTIDE SEQUENCE</scope>
    <source>
        <strain evidence="12">C29</strain>
        <tissue evidence="12">Fin</tissue>
    </source>
</reference>
<protein>
    <submittedName>
        <fullName evidence="12">Epigen</fullName>
    </submittedName>
</protein>
<evidence type="ECO:0000313" key="12">
    <source>
        <dbReference type="EMBL" id="KAK0135412.1"/>
    </source>
</evidence>
<evidence type="ECO:0000256" key="5">
    <source>
        <dbReference type="ARBA" id="ARBA00023030"/>
    </source>
</evidence>
<keyword evidence="5" id="KW-0339">Growth factor</keyword>
<evidence type="ECO:0000259" key="11">
    <source>
        <dbReference type="PROSITE" id="PS50026"/>
    </source>
</evidence>
<dbReference type="GO" id="GO:0005154">
    <property type="term" value="F:epidermal growth factor receptor binding"/>
    <property type="evidence" value="ECO:0007669"/>
    <property type="project" value="TreeGrafter"/>
</dbReference>
<dbReference type="EMBL" id="JAOPHQ010005428">
    <property type="protein sequence ID" value="KAK0135412.1"/>
    <property type="molecule type" value="Genomic_DNA"/>
</dbReference>
<evidence type="ECO:0000256" key="9">
    <source>
        <dbReference type="PROSITE-ProRule" id="PRU00076"/>
    </source>
</evidence>
<gene>
    <name evidence="12" type="primary">Epgn</name>
    <name evidence="12" type="ORF">N1851_028728</name>
</gene>
<sequence>MRNACGACIIVWVSSVVSSAAVGLLILLAIAGQHVSLADGLHSTTLSPSPSDLVLTPQVANVSMEEPLVLPLHYSPCREEHAGFCANDGMCMYPQDQDKPSCLCKPSFVDPRCMTLLAKSQTETQYKEVVGICSTVVFFLIVLIVFLWWIRKRWVR</sequence>
<dbReference type="AlphaFoldDB" id="A0AA47NT86"/>
<dbReference type="PANTHER" id="PTHR10740">
    <property type="entry name" value="TRANSFORMING GROWTH FACTOR ALPHA"/>
    <property type="match status" value="1"/>
</dbReference>
<dbReference type="PROSITE" id="PS50026">
    <property type="entry name" value="EGF_3"/>
    <property type="match status" value="1"/>
</dbReference>
<dbReference type="Gene3D" id="2.10.25.10">
    <property type="entry name" value="Laminin"/>
    <property type="match status" value="1"/>
</dbReference>
<keyword evidence="4 10" id="KW-1133">Transmembrane helix</keyword>
<keyword evidence="3 10" id="KW-0812">Transmembrane</keyword>
<evidence type="ECO:0000256" key="6">
    <source>
        <dbReference type="ARBA" id="ARBA00023136"/>
    </source>
</evidence>
<dbReference type="GO" id="GO:0045840">
    <property type="term" value="P:positive regulation of mitotic nuclear division"/>
    <property type="evidence" value="ECO:0007669"/>
    <property type="project" value="TreeGrafter"/>
</dbReference>
<feature type="domain" description="EGF-like" evidence="11">
    <location>
        <begin position="73"/>
        <end position="114"/>
    </location>
</feature>
<comment type="caution">
    <text evidence="12">The sequence shown here is derived from an EMBL/GenBank/DDBJ whole genome shotgun (WGS) entry which is preliminary data.</text>
</comment>
<dbReference type="Proteomes" id="UP001174136">
    <property type="component" value="Unassembled WGS sequence"/>
</dbReference>
<dbReference type="GO" id="GO:0008284">
    <property type="term" value="P:positive regulation of cell population proliferation"/>
    <property type="evidence" value="ECO:0007669"/>
    <property type="project" value="TreeGrafter"/>
</dbReference>
<feature type="disulfide bond" evidence="9">
    <location>
        <begin position="85"/>
        <end position="102"/>
    </location>
</feature>
<evidence type="ECO:0000256" key="7">
    <source>
        <dbReference type="ARBA" id="ARBA00023157"/>
    </source>
</evidence>
<organism evidence="12 13">
    <name type="scientific">Merluccius polli</name>
    <name type="common">Benguela hake</name>
    <name type="synonym">Merluccius cadenati</name>
    <dbReference type="NCBI Taxonomy" id="89951"/>
    <lineage>
        <taxon>Eukaryota</taxon>
        <taxon>Metazoa</taxon>
        <taxon>Chordata</taxon>
        <taxon>Craniata</taxon>
        <taxon>Vertebrata</taxon>
        <taxon>Euteleostomi</taxon>
        <taxon>Actinopterygii</taxon>
        <taxon>Neopterygii</taxon>
        <taxon>Teleostei</taxon>
        <taxon>Neoteleostei</taxon>
        <taxon>Acanthomorphata</taxon>
        <taxon>Zeiogadaria</taxon>
        <taxon>Gadariae</taxon>
        <taxon>Gadiformes</taxon>
        <taxon>Gadoidei</taxon>
        <taxon>Merlucciidae</taxon>
        <taxon>Merluccius</taxon>
    </lineage>
</organism>
<dbReference type="SUPFAM" id="SSF57196">
    <property type="entry name" value="EGF/Laminin"/>
    <property type="match status" value="1"/>
</dbReference>
<comment type="subcellular location">
    <subcellularLocation>
        <location evidence="1">Membrane</location>
        <topology evidence="1">Single-pass type I membrane protein</topology>
    </subcellularLocation>
</comment>
<evidence type="ECO:0000256" key="4">
    <source>
        <dbReference type="ARBA" id="ARBA00022989"/>
    </source>
</evidence>
<feature type="disulfide bond" evidence="9">
    <location>
        <begin position="104"/>
        <end position="113"/>
    </location>
</feature>
<dbReference type="InterPro" id="IPR000742">
    <property type="entry name" value="EGF"/>
</dbReference>
<comment type="caution">
    <text evidence="9">Lacks conserved residue(s) required for the propagation of feature annotation.</text>
</comment>
<keyword evidence="6 10" id="KW-0472">Membrane</keyword>
<dbReference type="GO" id="GO:0016020">
    <property type="term" value="C:membrane"/>
    <property type="evidence" value="ECO:0007669"/>
    <property type="project" value="UniProtKB-SubCell"/>
</dbReference>
<dbReference type="GO" id="GO:0007173">
    <property type="term" value="P:epidermal growth factor receptor signaling pathway"/>
    <property type="evidence" value="ECO:0007669"/>
    <property type="project" value="TreeGrafter"/>
</dbReference>
<evidence type="ECO:0000256" key="10">
    <source>
        <dbReference type="SAM" id="Phobius"/>
    </source>
</evidence>
<evidence type="ECO:0000256" key="3">
    <source>
        <dbReference type="ARBA" id="ARBA00022692"/>
    </source>
</evidence>
<dbReference type="PANTHER" id="PTHR10740:SF10">
    <property type="entry name" value="EPIGEN"/>
    <property type="match status" value="1"/>
</dbReference>
<keyword evidence="8" id="KW-0325">Glycoprotein</keyword>
<evidence type="ECO:0000256" key="2">
    <source>
        <dbReference type="ARBA" id="ARBA00022536"/>
    </source>
</evidence>
<accession>A0AA47NT86</accession>
<feature type="transmembrane region" description="Helical" evidence="10">
    <location>
        <begin position="129"/>
        <end position="150"/>
    </location>
</feature>
<dbReference type="GO" id="GO:0008083">
    <property type="term" value="F:growth factor activity"/>
    <property type="evidence" value="ECO:0007669"/>
    <property type="project" value="UniProtKB-KW"/>
</dbReference>